<reference evidence="2" key="1">
    <citation type="submission" date="2020-09" db="EMBL/GenBank/DDBJ databases">
        <title>Taishania pollutisoli gen. nov., sp. nov., Isolated from Tetrabromobisphenol A-Contaminated Soil.</title>
        <authorList>
            <person name="Chen Q."/>
        </authorList>
    </citation>
    <scope>NUCLEOTIDE SEQUENCE</scope>
    <source>
        <strain evidence="2">CZZ-1</strain>
    </source>
</reference>
<name>A0A8J6P5N3_9FLAO</name>
<dbReference type="InterPro" id="IPR019861">
    <property type="entry name" value="PorP/SprF_Bacteroidetes"/>
</dbReference>
<keyword evidence="3" id="KW-1185">Reference proteome</keyword>
<proteinExistence type="predicted"/>
<protein>
    <submittedName>
        <fullName evidence="2">PorP/SprF family type IX secretion system membrane protein</fullName>
    </submittedName>
</protein>
<evidence type="ECO:0000313" key="2">
    <source>
        <dbReference type="EMBL" id="MBC9812334.1"/>
    </source>
</evidence>
<keyword evidence="1" id="KW-0732">Signal</keyword>
<evidence type="ECO:0000313" key="3">
    <source>
        <dbReference type="Proteomes" id="UP000652681"/>
    </source>
</evidence>
<accession>A0A8J6P5N3</accession>
<sequence length="348" mass="39686">MKQLLTSLTIFLAVATKVNAQDPNFSQFYNNPVYYNPGMIALNNGYSVKVQARNLWAPVPGKFNTFSASFEGQVIPKLAFAVNAYTDVAGEALLRSSGGYMTYAYRPVETRNFMLQVGVNGGIVNKYIDWSKLRFSDHYHEVYGEVGTTQFMAPNYNSVVYADFGSGISMRFNHESRKRGAYKKLMATVGFSALHLTQPKEGLIVGDALPMKFVGYLNTAILLNETIISPSVIYENQGRFQTATIGFSVIKRPLVVGIWLRNEGLFYRAYRFDSFIMNFGVNLPSQRKQTFKIMYSVDFTVSQLRSASFGSHEISLIYDWDDRYMFQKYRSKKSRMRRYQCPKDFMGI</sequence>
<feature type="signal peptide" evidence="1">
    <location>
        <begin position="1"/>
        <end position="20"/>
    </location>
</feature>
<evidence type="ECO:0000256" key="1">
    <source>
        <dbReference type="SAM" id="SignalP"/>
    </source>
</evidence>
<dbReference type="EMBL" id="JACVEL010000004">
    <property type="protein sequence ID" value="MBC9812334.1"/>
    <property type="molecule type" value="Genomic_DNA"/>
</dbReference>
<organism evidence="2 3">
    <name type="scientific">Taishania pollutisoli</name>
    <dbReference type="NCBI Taxonomy" id="2766479"/>
    <lineage>
        <taxon>Bacteria</taxon>
        <taxon>Pseudomonadati</taxon>
        <taxon>Bacteroidota</taxon>
        <taxon>Flavobacteriia</taxon>
        <taxon>Flavobacteriales</taxon>
        <taxon>Crocinitomicaceae</taxon>
        <taxon>Taishania</taxon>
    </lineage>
</organism>
<dbReference type="Pfam" id="PF11751">
    <property type="entry name" value="PorP_SprF"/>
    <property type="match status" value="1"/>
</dbReference>
<dbReference type="AlphaFoldDB" id="A0A8J6P5N3"/>
<feature type="chain" id="PRO_5035249909" evidence="1">
    <location>
        <begin position="21"/>
        <end position="348"/>
    </location>
</feature>
<dbReference type="RefSeq" id="WP_216713938.1">
    <property type="nucleotide sequence ID" value="NZ_JACVEL010000004.1"/>
</dbReference>
<comment type="caution">
    <text evidence="2">The sequence shown here is derived from an EMBL/GenBank/DDBJ whole genome shotgun (WGS) entry which is preliminary data.</text>
</comment>
<dbReference type="Proteomes" id="UP000652681">
    <property type="component" value="Unassembled WGS sequence"/>
</dbReference>
<gene>
    <name evidence="2" type="ORF">H9Y05_07545</name>
</gene>
<dbReference type="NCBIfam" id="TIGR03519">
    <property type="entry name" value="T9SS_PorP_fam"/>
    <property type="match status" value="1"/>
</dbReference>